<dbReference type="InterPro" id="IPR025161">
    <property type="entry name" value="IS402-like_dom"/>
</dbReference>
<protein>
    <submittedName>
        <fullName evidence="2">Transposase</fullName>
    </submittedName>
</protein>
<proteinExistence type="predicted"/>
<evidence type="ECO:0000313" key="3">
    <source>
        <dbReference type="Proteomes" id="UP001432039"/>
    </source>
</evidence>
<reference evidence="2" key="1">
    <citation type="submission" date="2022-10" db="EMBL/GenBank/DDBJ databases">
        <title>The complete genomes of actinobacterial strains from the NBC collection.</title>
        <authorList>
            <person name="Joergensen T.S."/>
            <person name="Alvarez Arevalo M."/>
            <person name="Sterndorff E.B."/>
            <person name="Faurdal D."/>
            <person name="Vuksanovic O."/>
            <person name="Mourched A.-S."/>
            <person name="Charusanti P."/>
            <person name="Shaw S."/>
            <person name="Blin K."/>
            <person name="Weber T."/>
        </authorList>
    </citation>
    <scope>NUCLEOTIDE SEQUENCE</scope>
    <source>
        <strain evidence="2">NBC_00248</strain>
    </source>
</reference>
<name>A0ABZ1T5D3_STRVG</name>
<evidence type="ECO:0000313" key="2">
    <source>
        <dbReference type="EMBL" id="WUQ10268.1"/>
    </source>
</evidence>
<dbReference type="RefSeq" id="WP_328959830.1">
    <property type="nucleotide sequence ID" value="NZ_CP108090.1"/>
</dbReference>
<dbReference type="PANTHER" id="PTHR30007">
    <property type="entry name" value="PHP DOMAIN PROTEIN"/>
    <property type="match status" value="1"/>
</dbReference>
<accession>A0ABZ1T5D3</accession>
<dbReference type="EMBL" id="CP108090">
    <property type="protein sequence ID" value="WUQ10268.1"/>
    <property type="molecule type" value="Genomic_DNA"/>
</dbReference>
<sequence length="139" mass="15770">MSDAEWAVVRDAMPVPGWLEGWGGQPEGYCHRQMLDAVRYPVAGSITWRAMPADFPAWDRVYALFRRWRNKGLVAEFHDRLRDRVREAAGRNRESTAGIIDAQSVKRAASVPASTRGFDGGKKVNGRKRHIWWTLLGCC</sequence>
<organism evidence="2 3">
    <name type="scientific">Streptomyces virginiae</name>
    <name type="common">Streptomyces cinnamonensis</name>
    <dbReference type="NCBI Taxonomy" id="1961"/>
    <lineage>
        <taxon>Bacteria</taxon>
        <taxon>Bacillati</taxon>
        <taxon>Actinomycetota</taxon>
        <taxon>Actinomycetes</taxon>
        <taxon>Kitasatosporales</taxon>
        <taxon>Streptomycetaceae</taxon>
        <taxon>Streptomyces</taxon>
    </lineage>
</organism>
<dbReference type="Proteomes" id="UP001432039">
    <property type="component" value="Chromosome"/>
</dbReference>
<gene>
    <name evidence="2" type="ORF">OG517_01800</name>
</gene>
<dbReference type="PANTHER" id="PTHR30007:SF0">
    <property type="entry name" value="TRANSPOSASE"/>
    <property type="match status" value="1"/>
</dbReference>
<keyword evidence="3" id="KW-1185">Reference proteome</keyword>
<feature type="domain" description="Insertion element IS402-like" evidence="1">
    <location>
        <begin position="1"/>
        <end position="78"/>
    </location>
</feature>
<evidence type="ECO:0000259" key="1">
    <source>
        <dbReference type="Pfam" id="PF13340"/>
    </source>
</evidence>
<dbReference type="Pfam" id="PF13340">
    <property type="entry name" value="DUF4096"/>
    <property type="match status" value="1"/>
</dbReference>